<proteinExistence type="predicted"/>
<organism evidence="2 3">
    <name type="scientific">Romanomermis culicivorax</name>
    <name type="common">Nematode worm</name>
    <dbReference type="NCBI Taxonomy" id="13658"/>
    <lineage>
        <taxon>Eukaryota</taxon>
        <taxon>Metazoa</taxon>
        <taxon>Ecdysozoa</taxon>
        <taxon>Nematoda</taxon>
        <taxon>Enoplea</taxon>
        <taxon>Dorylaimia</taxon>
        <taxon>Mermithida</taxon>
        <taxon>Mermithoidea</taxon>
        <taxon>Mermithidae</taxon>
        <taxon>Romanomermis</taxon>
    </lineage>
</organism>
<dbReference type="WBParaSite" id="nRc.2.0.1.t08726-RA">
    <property type="protein sequence ID" value="nRc.2.0.1.t08726-RA"/>
    <property type="gene ID" value="nRc.2.0.1.g08726"/>
</dbReference>
<keyword evidence="2" id="KW-1185">Reference proteome</keyword>
<dbReference type="AlphaFoldDB" id="A0A915I4P2"/>
<feature type="compositionally biased region" description="Low complexity" evidence="1">
    <location>
        <begin position="50"/>
        <end position="64"/>
    </location>
</feature>
<evidence type="ECO:0000256" key="1">
    <source>
        <dbReference type="SAM" id="MobiDB-lite"/>
    </source>
</evidence>
<evidence type="ECO:0000313" key="3">
    <source>
        <dbReference type="WBParaSite" id="nRc.2.0.1.t08726-RA"/>
    </source>
</evidence>
<feature type="region of interest" description="Disordered" evidence="1">
    <location>
        <begin position="38"/>
        <end position="64"/>
    </location>
</feature>
<name>A0A915I4P2_ROMCU</name>
<dbReference type="Proteomes" id="UP000887565">
    <property type="component" value="Unplaced"/>
</dbReference>
<protein>
    <submittedName>
        <fullName evidence="3">Uncharacterized protein</fullName>
    </submittedName>
</protein>
<accession>A0A915I4P2</accession>
<reference evidence="3" key="1">
    <citation type="submission" date="2022-11" db="UniProtKB">
        <authorList>
            <consortium name="WormBaseParasite"/>
        </authorList>
    </citation>
    <scope>IDENTIFICATION</scope>
</reference>
<evidence type="ECO:0000313" key="2">
    <source>
        <dbReference type="Proteomes" id="UP000887565"/>
    </source>
</evidence>
<sequence length="122" mass="13699">MSLTHMATRSQPIEYASKNFLALTILHRYHADIGISQNKSWRKHSKRCETSTPSRSSSTTTSAPASLNFLSSSDSRTAWQASPIFLATVTPLPAARPEALTTKALYEELQMKKIKLIILMWF</sequence>